<gene>
    <name evidence="1" type="ORF">Vafri_14586</name>
</gene>
<proteinExistence type="predicted"/>
<comment type="caution">
    <text evidence="1">The sequence shown here is derived from an EMBL/GenBank/DDBJ whole genome shotgun (WGS) entry which is preliminary data.</text>
</comment>
<sequence length="102" mass="11252">MDISSPNSASTPITLGLLKAIASSLIDGHKAQLNEIWMRAGQHTQGSADFSSGFPSVQIISAYGDWAVELYNDRMNPDRLVHVFKWALDNNKTRLILTEPPI</sequence>
<protein>
    <submittedName>
        <fullName evidence="1">Uncharacterized protein</fullName>
    </submittedName>
</protein>
<reference evidence="1" key="1">
    <citation type="journal article" date="2021" name="Proc. Natl. Acad. Sci. U.S.A.">
        <title>Three genomes in the algal genus Volvox reveal the fate of a haploid sex-determining region after a transition to homothallism.</title>
        <authorList>
            <person name="Yamamoto K."/>
            <person name="Hamaji T."/>
            <person name="Kawai-Toyooka H."/>
            <person name="Matsuzaki R."/>
            <person name="Takahashi F."/>
            <person name="Nishimura Y."/>
            <person name="Kawachi M."/>
            <person name="Noguchi H."/>
            <person name="Minakuchi Y."/>
            <person name="Umen J.G."/>
            <person name="Toyoda A."/>
            <person name="Nozaki H."/>
        </authorList>
    </citation>
    <scope>NUCLEOTIDE SEQUENCE</scope>
    <source>
        <strain evidence="1">NIES-3780</strain>
    </source>
</reference>
<evidence type="ECO:0000313" key="1">
    <source>
        <dbReference type="EMBL" id="GIL59934.1"/>
    </source>
</evidence>
<keyword evidence="2" id="KW-1185">Reference proteome</keyword>
<dbReference type="AlphaFoldDB" id="A0A8J4F4X4"/>
<evidence type="ECO:0000313" key="2">
    <source>
        <dbReference type="Proteomes" id="UP000747399"/>
    </source>
</evidence>
<name>A0A8J4F4X4_9CHLO</name>
<organism evidence="1 2">
    <name type="scientific">Volvox africanus</name>
    <dbReference type="NCBI Taxonomy" id="51714"/>
    <lineage>
        <taxon>Eukaryota</taxon>
        <taxon>Viridiplantae</taxon>
        <taxon>Chlorophyta</taxon>
        <taxon>core chlorophytes</taxon>
        <taxon>Chlorophyceae</taxon>
        <taxon>CS clade</taxon>
        <taxon>Chlamydomonadales</taxon>
        <taxon>Volvocaceae</taxon>
        <taxon>Volvox</taxon>
    </lineage>
</organism>
<accession>A0A8J4F4X4</accession>
<dbReference type="EMBL" id="BNCO01000037">
    <property type="protein sequence ID" value="GIL59934.1"/>
    <property type="molecule type" value="Genomic_DNA"/>
</dbReference>
<dbReference type="Proteomes" id="UP000747399">
    <property type="component" value="Unassembled WGS sequence"/>
</dbReference>